<dbReference type="PANTHER" id="PTHR31941">
    <property type="entry name" value="CYTOSKELETAL SIGNALING PROTEIN SLM1"/>
    <property type="match status" value="1"/>
</dbReference>
<dbReference type="InterPro" id="IPR046869">
    <property type="entry name" value="SLM1/RGC1-like_PH"/>
</dbReference>
<dbReference type="PANTHER" id="PTHR31941:SF1">
    <property type="entry name" value="CYTOSKELETAL SIGNALING PROTEIN SLM1"/>
    <property type="match status" value="1"/>
</dbReference>
<keyword evidence="1" id="KW-0597">Phosphoprotein</keyword>
<dbReference type="InParanoid" id="V5GG47"/>
<comment type="caution">
    <text evidence="4">The sequence shown here is derived from an EMBL/GenBank/DDBJ whole genome shotgun (WGS) entry which is preliminary data.</text>
</comment>
<evidence type="ECO:0000256" key="1">
    <source>
        <dbReference type="ARBA" id="ARBA00022553"/>
    </source>
</evidence>
<proteinExistence type="predicted"/>
<feature type="region of interest" description="Disordered" evidence="2">
    <location>
        <begin position="437"/>
        <end position="505"/>
    </location>
</feature>
<dbReference type="Gene3D" id="2.30.29.30">
    <property type="entry name" value="Pleckstrin-homology domain (PH domain)/Phosphotyrosine-binding domain (PTB)"/>
    <property type="match status" value="1"/>
</dbReference>
<protein>
    <recommendedName>
        <fullName evidence="3">PH domain-containing protein</fullName>
    </recommendedName>
</protein>
<dbReference type="PROSITE" id="PS50003">
    <property type="entry name" value="PH_DOMAIN"/>
    <property type="match status" value="1"/>
</dbReference>
<dbReference type="Pfam" id="PF20400">
    <property type="entry name" value="BAR_4"/>
    <property type="match status" value="1"/>
</dbReference>
<dbReference type="Pfam" id="PF20399">
    <property type="entry name" value="PH_20"/>
    <property type="match status" value="1"/>
</dbReference>
<accession>V5GG47</accession>
<name>V5GG47_BYSSN</name>
<dbReference type="SMART" id="SM00233">
    <property type="entry name" value="PH"/>
    <property type="match status" value="1"/>
</dbReference>
<dbReference type="InterPro" id="IPR001849">
    <property type="entry name" value="PH_domain"/>
</dbReference>
<feature type="compositionally biased region" description="Polar residues" evidence="2">
    <location>
        <begin position="437"/>
        <end position="466"/>
    </location>
</feature>
<evidence type="ECO:0000259" key="3">
    <source>
        <dbReference type="PROSITE" id="PS50003"/>
    </source>
</evidence>
<keyword evidence="5" id="KW-1185">Reference proteome</keyword>
<feature type="region of interest" description="Disordered" evidence="2">
    <location>
        <begin position="1"/>
        <end position="45"/>
    </location>
</feature>
<dbReference type="OrthoDB" id="2264563at2759"/>
<organism evidence="4 5">
    <name type="scientific">Byssochlamys spectabilis (strain No. 5 / NBRC 109023)</name>
    <name type="common">Paecilomyces variotii</name>
    <dbReference type="NCBI Taxonomy" id="1356009"/>
    <lineage>
        <taxon>Eukaryota</taxon>
        <taxon>Fungi</taxon>
        <taxon>Dikarya</taxon>
        <taxon>Ascomycota</taxon>
        <taxon>Pezizomycotina</taxon>
        <taxon>Eurotiomycetes</taxon>
        <taxon>Eurotiomycetidae</taxon>
        <taxon>Eurotiales</taxon>
        <taxon>Thermoascaceae</taxon>
        <taxon>Paecilomyces</taxon>
    </lineage>
</organism>
<reference evidence="5" key="1">
    <citation type="journal article" date="2014" name="Genome Announc.">
        <title>Draft genome sequence of the formaldehyde-resistant fungus Byssochlamys spectabilis No. 5 (anamorph Paecilomyces variotii No. 5) (NBRC109023).</title>
        <authorList>
            <person name="Oka T."/>
            <person name="Ekino K."/>
            <person name="Fukuda K."/>
            <person name="Nomura Y."/>
        </authorList>
    </citation>
    <scope>NUCLEOTIDE SEQUENCE [LARGE SCALE GENOMIC DNA]</scope>
    <source>
        <strain evidence="5">No. 5 / NBRC 109023</strain>
    </source>
</reference>
<sequence length="505" mass="55380">MASPTSPASQGLPTRSNTVRTTTTATTATNTTGGGYLSDEEVVPDENTSETTALLLERLQAWKHMCGYLEEYVSSTAKVQKSQSKDYEKILKTISEPLREAHHFNAGPNGVTEMFENMKANTQGMVNMYLETEKNLKGTILPTLERLHKEIKNKAKELKSGAAKGSKAVDKARSLTQKHIELLGQHAASVEAAAGNKVEPHHDPYVLRRGVNHRLNKQIIEENNNRNDILAVQHSFQQFENHILQTVQNTFNQFFQLMGGQNERQRSLYADILGAAQKIPPDYEWLNFVMRNEGVLVNPDAPARSMSNISYPNQDHRATKSLIEGTLERRSRAGMLKGYNTGYFVVTPARYLHEFKDNDDFRHEPAPELSLYLPDCVIGGIDGVKFSVKGKDVSSGKVGNAFHTTTELHFKASTPADAEKWWSTIKSCIDGAGAHHTATSPISPIASTATTPAGSRNVSAVQPSSSLEKELEAKGEVPPTTAAQDHAEGATTQAAENGAAETKKE</sequence>
<evidence type="ECO:0000256" key="2">
    <source>
        <dbReference type="SAM" id="MobiDB-lite"/>
    </source>
</evidence>
<dbReference type="SUPFAM" id="SSF103657">
    <property type="entry name" value="BAR/IMD domain-like"/>
    <property type="match status" value="1"/>
</dbReference>
<dbReference type="EMBL" id="BAUL01000335">
    <property type="protein sequence ID" value="GAD99897.1"/>
    <property type="molecule type" value="Genomic_DNA"/>
</dbReference>
<dbReference type="InterPro" id="IPR046868">
    <property type="entry name" value="BAR_4"/>
</dbReference>
<dbReference type="InterPro" id="IPR027267">
    <property type="entry name" value="AH/BAR_dom_sf"/>
</dbReference>
<dbReference type="CDD" id="cd13311">
    <property type="entry name" value="PH_Slm1"/>
    <property type="match status" value="1"/>
</dbReference>
<dbReference type="eggNOG" id="ENOG502QRAF">
    <property type="taxonomic scope" value="Eukaryota"/>
</dbReference>
<evidence type="ECO:0000313" key="5">
    <source>
        <dbReference type="Proteomes" id="UP000018001"/>
    </source>
</evidence>
<evidence type="ECO:0000313" key="4">
    <source>
        <dbReference type="EMBL" id="GAD99897.1"/>
    </source>
</evidence>
<feature type="domain" description="PH" evidence="3">
    <location>
        <begin position="320"/>
        <end position="430"/>
    </location>
</feature>
<feature type="compositionally biased region" description="Polar residues" evidence="2">
    <location>
        <begin position="1"/>
        <end position="13"/>
    </location>
</feature>
<dbReference type="Gene3D" id="1.20.1270.60">
    <property type="entry name" value="Arfaptin homology (AH) domain/BAR domain"/>
    <property type="match status" value="1"/>
</dbReference>
<gene>
    <name evidence="4" type="ORF">PVAR5_8626</name>
</gene>
<dbReference type="InterPro" id="IPR043453">
    <property type="entry name" value="Slm1_PH"/>
</dbReference>
<dbReference type="SUPFAM" id="SSF50729">
    <property type="entry name" value="PH domain-like"/>
    <property type="match status" value="1"/>
</dbReference>
<dbReference type="Proteomes" id="UP000018001">
    <property type="component" value="Unassembled WGS sequence"/>
</dbReference>
<feature type="compositionally biased region" description="Low complexity" evidence="2">
    <location>
        <begin position="14"/>
        <end position="31"/>
    </location>
</feature>
<dbReference type="AlphaFoldDB" id="V5GG47"/>
<dbReference type="HOGENOM" id="CLU_038067_0_0_1"/>
<dbReference type="InterPro" id="IPR011993">
    <property type="entry name" value="PH-like_dom_sf"/>
</dbReference>
<dbReference type="FunCoup" id="V5GG47">
    <property type="interactions" value="119"/>
</dbReference>